<proteinExistence type="predicted"/>
<dbReference type="Proteomes" id="UP000631653">
    <property type="component" value="Unassembled WGS sequence"/>
</dbReference>
<keyword evidence="3" id="KW-1185">Reference proteome</keyword>
<evidence type="ECO:0008006" key="4">
    <source>
        <dbReference type="Google" id="ProtNLM"/>
    </source>
</evidence>
<keyword evidence="1" id="KW-1133">Transmembrane helix</keyword>
<protein>
    <recommendedName>
        <fullName evidence="4">DUF2628 domain-containing protein</fullName>
    </recommendedName>
</protein>
<dbReference type="EMBL" id="WOSY01000010">
    <property type="protein sequence ID" value="NHN89295.1"/>
    <property type="molecule type" value="Genomic_DNA"/>
</dbReference>
<name>A0ABX0K216_9PROT</name>
<keyword evidence="1" id="KW-0472">Membrane</keyword>
<evidence type="ECO:0000256" key="1">
    <source>
        <dbReference type="SAM" id="Phobius"/>
    </source>
</evidence>
<dbReference type="RefSeq" id="WP_173570613.1">
    <property type="nucleotide sequence ID" value="NZ_WOSY01000010.1"/>
</dbReference>
<feature type="transmembrane region" description="Helical" evidence="1">
    <location>
        <begin position="55"/>
        <end position="77"/>
    </location>
</feature>
<reference evidence="2 3" key="1">
    <citation type="journal article" date="2020" name="Int. J. Syst. Evol. Microbiol.">
        <title>Novel acetic acid bacteria from cider fermentations: Acetobacter conturbans sp. nov. and Acetobacter fallax sp. nov.</title>
        <authorList>
            <person name="Sombolestani A.S."/>
            <person name="Cleenwerck I."/>
            <person name="Cnockaert M."/>
            <person name="Borremans W."/>
            <person name="Wieme A.D."/>
            <person name="De Vuyst L."/>
            <person name="Vandamme P."/>
        </authorList>
    </citation>
    <scope>NUCLEOTIDE SEQUENCE [LARGE SCALE GENOMIC DNA]</scope>
    <source>
        <strain evidence="2 3">LMG 1627</strain>
    </source>
</reference>
<evidence type="ECO:0000313" key="2">
    <source>
        <dbReference type="EMBL" id="NHN89295.1"/>
    </source>
</evidence>
<accession>A0ABX0K216</accession>
<evidence type="ECO:0000313" key="3">
    <source>
        <dbReference type="Proteomes" id="UP000631653"/>
    </source>
</evidence>
<feature type="transmembrane region" description="Helical" evidence="1">
    <location>
        <begin position="31"/>
        <end position="48"/>
    </location>
</feature>
<sequence length="149" mass="15991">MKAYSVWVPGEGVPERQRRKGSLPVLVPQKLQWSVLFFGGLALIWSGARITGGLALAASIVAGALLVNTWFLPALMIPARFALAAFSSEISEWELRLRGFVRAGVVVGPDRASALLRYMDRTAIPVSEDGSVITAIPDPFAVAARMGRA</sequence>
<gene>
    <name evidence="2" type="ORF">GOB81_11750</name>
</gene>
<keyword evidence="1" id="KW-0812">Transmembrane</keyword>
<organism evidence="2 3">
    <name type="scientific">Acetobacter conturbans</name>
    <dbReference type="NCBI Taxonomy" id="1737472"/>
    <lineage>
        <taxon>Bacteria</taxon>
        <taxon>Pseudomonadati</taxon>
        <taxon>Pseudomonadota</taxon>
        <taxon>Alphaproteobacteria</taxon>
        <taxon>Acetobacterales</taxon>
        <taxon>Acetobacteraceae</taxon>
        <taxon>Acetobacter</taxon>
    </lineage>
</organism>
<comment type="caution">
    <text evidence="2">The sequence shown here is derived from an EMBL/GenBank/DDBJ whole genome shotgun (WGS) entry which is preliminary data.</text>
</comment>